<proteinExistence type="predicted"/>
<dbReference type="GeneID" id="59335738"/>
<name>A0A8H6FIM0_9LECA</name>
<keyword evidence="2" id="KW-1185">Reference proteome</keyword>
<evidence type="ECO:0000313" key="2">
    <source>
        <dbReference type="Proteomes" id="UP000593566"/>
    </source>
</evidence>
<reference evidence="1 2" key="1">
    <citation type="journal article" date="2020" name="Genomics">
        <title>Complete, high-quality genomes from long-read metagenomic sequencing of two wolf lichen thalli reveals enigmatic genome architecture.</title>
        <authorList>
            <person name="McKenzie S.K."/>
            <person name="Walston R.F."/>
            <person name="Allen J.L."/>
        </authorList>
    </citation>
    <scope>NUCLEOTIDE SEQUENCE [LARGE SCALE GENOMIC DNA]</scope>
    <source>
        <strain evidence="1">WasteWater1</strain>
    </source>
</reference>
<sequence length="189" mass="21892">MVGFRHPLNSWLQENSCDPTPPSPTIPLLLHLASANQRFTLMRHKGNRNILRENTRAAIEYSADKIVPSPTRVEESSGYSEESDLEVQKSIDEQDNYAEWQRKQYTYSVKATLKADTHTGQRVRWSNRIGTENWVMDNFDINCLLMELHKLMDQHNLIGDLYEVIVFVKSAYSRATKHRLDLEALSEEV</sequence>
<protein>
    <submittedName>
        <fullName evidence="1">Uncharacterized protein</fullName>
    </submittedName>
</protein>
<evidence type="ECO:0000313" key="1">
    <source>
        <dbReference type="EMBL" id="KAF6229223.1"/>
    </source>
</evidence>
<accession>A0A8H6FIM0</accession>
<comment type="caution">
    <text evidence="1">The sequence shown here is derived from an EMBL/GenBank/DDBJ whole genome shotgun (WGS) entry which is preliminary data.</text>
</comment>
<dbReference type="RefSeq" id="XP_037156865.1">
    <property type="nucleotide sequence ID" value="XM_037298230.1"/>
</dbReference>
<organism evidence="1 2">
    <name type="scientific">Letharia lupina</name>
    <dbReference type="NCBI Taxonomy" id="560253"/>
    <lineage>
        <taxon>Eukaryota</taxon>
        <taxon>Fungi</taxon>
        <taxon>Dikarya</taxon>
        <taxon>Ascomycota</taxon>
        <taxon>Pezizomycotina</taxon>
        <taxon>Lecanoromycetes</taxon>
        <taxon>OSLEUM clade</taxon>
        <taxon>Lecanoromycetidae</taxon>
        <taxon>Lecanorales</taxon>
        <taxon>Lecanorineae</taxon>
        <taxon>Parmeliaceae</taxon>
        <taxon>Letharia</taxon>
    </lineage>
</organism>
<dbReference type="Proteomes" id="UP000593566">
    <property type="component" value="Unassembled WGS sequence"/>
</dbReference>
<gene>
    <name evidence="1" type="ORF">HO133_007339</name>
</gene>
<dbReference type="AlphaFoldDB" id="A0A8H6FIM0"/>
<dbReference type="EMBL" id="JACCJB010000003">
    <property type="protein sequence ID" value="KAF6229223.1"/>
    <property type="molecule type" value="Genomic_DNA"/>
</dbReference>